<dbReference type="AlphaFoldDB" id="A0AAD9JGN7"/>
<dbReference type="Proteomes" id="UP001209878">
    <property type="component" value="Unassembled WGS sequence"/>
</dbReference>
<name>A0AAD9JGN7_RIDPI</name>
<comment type="caution">
    <text evidence="1">The sequence shown here is derived from an EMBL/GenBank/DDBJ whole genome shotgun (WGS) entry which is preliminary data.</text>
</comment>
<proteinExistence type="predicted"/>
<sequence length="42" mass="4974">MCLVQRWANMYLVKIVQYYERIVILKHISGNLLLQSSPITHT</sequence>
<dbReference type="EMBL" id="JAODUO010002394">
    <property type="protein sequence ID" value="KAK2152823.1"/>
    <property type="molecule type" value="Genomic_DNA"/>
</dbReference>
<gene>
    <name evidence="1" type="ORF">NP493_2399g00000</name>
</gene>
<evidence type="ECO:0000313" key="2">
    <source>
        <dbReference type="Proteomes" id="UP001209878"/>
    </source>
</evidence>
<protein>
    <submittedName>
        <fullName evidence="1">Uncharacterized protein</fullName>
    </submittedName>
</protein>
<organism evidence="1 2">
    <name type="scientific">Ridgeia piscesae</name>
    <name type="common">Tubeworm</name>
    <dbReference type="NCBI Taxonomy" id="27915"/>
    <lineage>
        <taxon>Eukaryota</taxon>
        <taxon>Metazoa</taxon>
        <taxon>Spiralia</taxon>
        <taxon>Lophotrochozoa</taxon>
        <taxon>Annelida</taxon>
        <taxon>Polychaeta</taxon>
        <taxon>Sedentaria</taxon>
        <taxon>Canalipalpata</taxon>
        <taxon>Sabellida</taxon>
        <taxon>Siboglinidae</taxon>
        <taxon>Ridgeia</taxon>
    </lineage>
</organism>
<reference evidence="1" key="1">
    <citation type="journal article" date="2023" name="Mol. Biol. Evol.">
        <title>Third-Generation Sequencing Reveals the Adaptive Role of the Epigenome in Three Deep-Sea Polychaetes.</title>
        <authorList>
            <person name="Perez M."/>
            <person name="Aroh O."/>
            <person name="Sun Y."/>
            <person name="Lan Y."/>
            <person name="Juniper S.K."/>
            <person name="Young C.R."/>
            <person name="Angers B."/>
            <person name="Qian P.Y."/>
        </authorList>
    </citation>
    <scope>NUCLEOTIDE SEQUENCE</scope>
    <source>
        <strain evidence="1">R07B-5</strain>
    </source>
</reference>
<keyword evidence="2" id="KW-1185">Reference proteome</keyword>
<accession>A0AAD9JGN7</accession>
<evidence type="ECO:0000313" key="1">
    <source>
        <dbReference type="EMBL" id="KAK2152823.1"/>
    </source>
</evidence>